<proteinExistence type="predicted"/>
<keyword evidence="1" id="KW-0812">Transmembrane</keyword>
<gene>
    <name evidence="2" type="ORF">EV386_0950</name>
</gene>
<dbReference type="RefSeq" id="WP_130412778.1">
    <property type="nucleotide sequence ID" value="NZ_SGWX01000001.1"/>
</dbReference>
<protein>
    <recommendedName>
        <fullName evidence="4">Type II secretion system (T2SS) protein F</fullName>
    </recommendedName>
</protein>
<feature type="transmembrane region" description="Helical" evidence="1">
    <location>
        <begin position="6"/>
        <end position="27"/>
    </location>
</feature>
<name>A0A4Q7M2J6_9MICO</name>
<evidence type="ECO:0008006" key="4">
    <source>
        <dbReference type="Google" id="ProtNLM"/>
    </source>
</evidence>
<feature type="transmembrane region" description="Helical" evidence="1">
    <location>
        <begin position="97"/>
        <end position="117"/>
    </location>
</feature>
<feature type="transmembrane region" description="Helical" evidence="1">
    <location>
        <begin position="123"/>
        <end position="145"/>
    </location>
</feature>
<evidence type="ECO:0000256" key="1">
    <source>
        <dbReference type="SAM" id="Phobius"/>
    </source>
</evidence>
<dbReference type="Proteomes" id="UP000293852">
    <property type="component" value="Unassembled WGS sequence"/>
</dbReference>
<organism evidence="2 3">
    <name type="scientific">Xylanimonas ulmi</name>
    <dbReference type="NCBI Taxonomy" id="228973"/>
    <lineage>
        <taxon>Bacteria</taxon>
        <taxon>Bacillati</taxon>
        <taxon>Actinomycetota</taxon>
        <taxon>Actinomycetes</taxon>
        <taxon>Micrococcales</taxon>
        <taxon>Promicromonosporaceae</taxon>
        <taxon>Xylanimonas</taxon>
    </lineage>
</organism>
<dbReference type="OrthoDB" id="5243064at2"/>
<sequence>MSAGLLVAMTAGALLFGGLAALVMRLFPAQHVALDDAFERITPTTRPRSAAPSDLTRKDRFGAWALRTMPPGIWVRTPVRELALLQIPVTRFYADKLIVAGLGLVAVPAATALYGAMGLRLPIAIPAVASLGLAALLFFAPNAAVARDAKRARGQFRRALALYLDLVAVERRSGAGVRPAMEAAADVADTWVFRRLGEVLRRTRWSGQQPWDALEQMADELGLPDLKDLADIVGLSATEGAAAYDHLRARSSALRSAILSDDLTEANNVGERMAIPSSLLGVIFMALLIAPAVLRMALPT</sequence>
<keyword evidence="1" id="KW-0472">Membrane</keyword>
<keyword evidence="3" id="KW-1185">Reference proteome</keyword>
<dbReference type="AlphaFoldDB" id="A0A4Q7M2J6"/>
<evidence type="ECO:0000313" key="3">
    <source>
        <dbReference type="Proteomes" id="UP000293852"/>
    </source>
</evidence>
<keyword evidence="1" id="KW-1133">Transmembrane helix</keyword>
<dbReference type="PANTHER" id="PTHR35007:SF1">
    <property type="entry name" value="PILUS ASSEMBLY PROTEIN"/>
    <property type="match status" value="1"/>
</dbReference>
<reference evidence="2 3" key="1">
    <citation type="submission" date="2019-02" db="EMBL/GenBank/DDBJ databases">
        <title>Sequencing the genomes of 1000 actinobacteria strains.</title>
        <authorList>
            <person name="Klenk H.-P."/>
        </authorList>
    </citation>
    <scope>NUCLEOTIDE SEQUENCE [LARGE SCALE GENOMIC DNA]</scope>
    <source>
        <strain evidence="2 3">DSM 16932</strain>
    </source>
</reference>
<dbReference type="EMBL" id="SGWX01000001">
    <property type="protein sequence ID" value="RZS60678.1"/>
    <property type="molecule type" value="Genomic_DNA"/>
</dbReference>
<feature type="transmembrane region" description="Helical" evidence="1">
    <location>
        <begin position="279"/>
        <end position="298"/>
    </location>
</feature>
<comment type="caution">
    <text evidence="2">The sequence shown here is derived from an EMBL/GenBank/DDBJ whole genome shotgun (WGS) entry which is preliminary data.</text>
</comment>
<dbReference type="PANTHER" id="PTHR35007">
    <property type="entry name" value="INTEGRAL MEMBRANE PROTEIN-RELATED"/>
    <property type="match status" value="1"/>
</dbReference>
<accession>A0A4Q7M2J6</accession>
<evidence type="ECO:0000313" key="2">
    <source>
        <dbReference type="EMBL" id="RZS60678.1"/>
    </source>
</evidence>